<dbReference type="EMBL" id="CP028137">
    <property type="protein sequence ID" value="AZZ51823.1"/>
    <property type="molecule type" value="Genomic_DNA"/>
</dbReference>
<dbReference type="Pfam" id="PF03861">
    <property type="entry name" value="ANTAR"/>
    <property type="match status" value="1"/>
</dbReference>
<dbReference type="SUPFAM" id="SSF55781">
    <property type="entry name" value="GAF domain-like"/>
    <property type="match status" value="1"/>
</dbReference>
<dbReference type="InterPro" id="IPR029016">
    <property type="entry name" value="GAF-like_dom_sf"/>
</dbReference>
<dbReference type="Proteomes" id="UP000285317">
    <property type="component" value="Chromosome"/>
</dbReference>
<evidence type="ECO:0000256" key="2">
    <source>
        <dbReference type="ARBA" id="ARBA00023163"/>
    </source>
</evidence>
<dbReference type="KEGG" id="rfs:C1I64_07025"/>
<dbReference type="AlphaFoldDB" id="A0A3Q9URX1"/>
<dbReference type="SMART" id="SM01012">
    <property type="entry name" value="ANTAR"/>
    <property type="match status" value="1"/>
</dbReference>
<gene>
    <name evidence="4" type="ORF">C1I64_07025</name>
</gene>
<accession>A0A3Q9URX1</accession>
<dbReference type="InterPro" id="IPR003018">
    <property type="entry name" value="GAF"/>
</dbReference>
<organism evidence="4 5">
    <name type="scientific">Rathayibacter festucae DSM 15932</name>
    <dbReference type="NCBI Taxonomy" id="1328866"/>
    <lineage>
        <taxon>Bacteria</taxon>
        <taxon>Bacillati</taxon>
        <taxon>Actinomycetota</taxon>
        <taxon>Actinomycetes</taxon>
        <taxon>Micrococcales</taxon>
        <taxon>Microbacteriaceae</taxon>
        <taxon>Rathayibacter</taxon>
    </lineage>
</organism>
<dbReference type="Pfam" id="PF13185">
    <property type="entry name" value="GAF_2"/>
    <property type="match status" value="1"/>
</dbReference>
<dbReference type="InterPro" id="IPR036388">
    <property type="entry name" value="WH-like_DNA-bd_sf"/>
</dbReference>
<name>A0A3Q9URX1_9MICO</name>
<dbReference type="PROSITE" id="PS50921">
    <property type="entry name" value="ANTAR"/>
    <property type="match status" value="1"/>
</dbReference>
<keyword evidence="1" id="KW-0805">Transcription regulation</keyword>
<feature type="domain" description="ANTAR" evidence="3">
    <location>
        <begin position="153"/>
        <end position="214"/>
    </location>
</feature>
<evidence type="ECO:0000259" key="3">
    <source>
        <dbReference type="PROSITE" id="PS50921"/>
    </source>
</evidence>
<evidence type="ECO:0000313" key="5">
    <source>
        <dbReference type="Proteomes" id="UP000285317"/>
    </source>
</evidence>
<dbReference type="RefSeq" id="WP_127886714.1">
    <property type="nucleotide sequence ID" value="NZ_CP028137.1"/>
</dbReference>
<proteinExistence type="predicted"/>
<sequence>MSTSRPGSGAFGEEIDRLLASFTTLLPGEDAATSVLGAPFEMQTLAATSRRAATLDETQIDLGEGPAWSAYRAYRPVELQVDDERHFAAWPVFALSAEAAGTRTVLAVPLVIGTSSIGAVTLYSSTSMRLDAEQLRLAGRLSGALARAVVDQAITLPENGRLARDPALSRRDVHQATGMVIGQTRSTPADALAIIRAYAFAEGVGVRDVAARILAGSLDFSHDPPE</sequence>
<keyword evidence="2" id="KW-0804">Transcription</keyword>
<dbReference type="Gene3D" id="3.30.450.40">
    <property type="match status" value="1"/>
</dbReference>
<dbReference type="InterPro" id="IPR005561">
    <property type="entry name" value="ANTAR"/>
</dbReference>
<dbReference type="GO" id="GO:0003723">
    <property type="term" value="F:RNA binding"/>
    <property type="evidence" value="ECO:0007669"/>
    <property type="project" value="InterPro"/>
</dbReference>
<dbReference type="Gene3D" id="1.10.10.10">
    <property type="entry name" value="Winged helix-like DNA-binding domain superfamily/Winged helix DNA-binding domain"/>
    <property type="match status" value="1"/>
</dbReference>
<evidence type="ECO:0000256" key="1">
    <source>
        <dbReference type="ARBA" id="ARBA00023015"/>
    </source>
</evidence>
<reference evidence="4 5" key="1">
    <citation type="submission" date="2018-03" db="EMBL/GenBank/DDBJ databases">
        <title>Bacteriophage NCPPB3778 and a type I-E CRISPR drive the evolution of the US Biological Select Agent, Rathayibacter toxicus.</title>
        <authorList>
            <person name="Davis E.W.II."/>
            <person name="Tabima J.F."/>
            <person name="Weisberg A.J."/>
            <person name="Dantas Lopes L."/>
            <person name="Wiseman M.S."/>
            <person name="Wiseman M.S."/>
            <person name="Pupko T."/>
            <person name="Belcher M.S."/>
            <person name="Sechler A.J."/>
            <person name="Tancos M.A."/>
            <person name="Schroeder B.K."/>
            <person name="Murray T.D."/>
            <person name="Luster D.G."/>
            <person name="Schneider W.L."/>
            <person name="Rogers E."/>
            <person name="Andreote F.D."/>
            <person name="Grunwald N.J."/>
            <person name="Putnam M.L."/>
            <person name="Chang J.H."/>
        </authorList>
    </citation>
    <scope>NUCLEOTIDE SEQUENCE [LARGE SCALE GENOMIC DNA]</scope>
    <source>
        <strain evidence="4 5">DSM 15932</strain>
    </source>
</reference>
<evidence type="ECO:0000313" key="4">
    <source>
        <dbReference type="EMBL" id="AZZ51823.1"/>
    </source>
</evidence>
<protein>
    <submittedName>
        <fullName evidence="4">Transcriptional regulator</fullName>
    </submittedName>
</protein>